<dbReference type="Proteomes" id="UP000502260">
    <property type="component" value="Chromosome"/>
</dbReference>
<proteinExistence type="inferred from homology"/>
<protein>
    <recommendedName>
        <fullName evidence="3">Regulatory protein RecX</fullName>
    </recommendedName>
</protein>
<evidence type="ECO:0000313" key="7">
    <source>
        <dbReference type="EMBL" id="BCB27826.1"/>
    </source>
</evidence>
<accession>A0A6F8VFM3</accession>
<dbReference type="EMBL" id="AP022853">
    <property type="protein sequence ID" value="BCB27826.1"/>
    <property type="molecule type" value="Genomic_DNA"/>
</dbReference>
<comment type="similarity">
    <text evidence="2">Belongs to the RecX family.</text>
</comment>
<evidence type="ECO:0000256" key="4">
    <source>
        <dbReference type="ARBA" id="ARBA00022490"/>
    </source>
</evidence>
<dbReference type="Gene3D" id="1.10.10.10">
    <property type="entry name" value="Winged helix-like DNA-binding domain superfamily/Winged helix DNA-binding domain"/>
    <property type="match status" value="2"/>
</dbReference>
<dbReference type="Pfam" id="PF21981">
    <property type="entry name" value="RecX_HTH3"/>
    <property type="match status" value="1"/>
</dbReference>
<evidence type="ECO:0000256" key="3">
    <source>
        <dbReference type="ARBA" id="ARBA00018111"/>
    </source>
</evidence>
<evidence type="ECO:0000259" key="5">
    <source>
        <dbReference type="Pfam" id="PF02631"/>
    </source>
</evidence>
<name>A0A6F8VFM3_9PROT</name>
<comment type="subcellular location">
    <subcellularLocation>
        <location evidence="1">Cytoplasm</location>
    </subcellularLocation>
</comment>
<gene>
    <name evidence="7" type="ORF">SKTS_27120</name>
</gene>
<evidence type="ECO:0000313" key="8">
    <source>
        <dbReference type="Proteomes" id="UP000502260"/>
    </source>
</evidence>
<dbReference type="KEGG" id="slac:SKTS_27120"/>
<dbReference type="Pfam" id="PF02631">
    <property type="entry name" value="RecX_HTH2"/>
    <property type="match status" value="1"/>
</dbReference>
<keyword evidence="8" id="KW-1185">Reference proteome</keyword>
<dbReference type="PANTHER" id="PTHR33602">
    <property type="entry name" value="REGULATORY PROTEIN RECX FAMILY PROTEIN"/>
    <property type="match status" value="1"/>
</dbReference>
<sequence length="106" mass="11848">MLDDFAQRGWLSEARFTEQIVHARRSKYGAQRIVQELKEKGVSADAVAAVLPELRESELEAARAVWAKKFGVLPQDARERAKQIRFMMSRGFSSGVIGKVLQGNGD</sequence>
<feature type="domain" description="RecX second three-helical" evidence="5">
    <location>
        <begin position="12"/>
        <end position="51"/>
    </location>
</feature>
<dbReference type="AlphaFoldDB" id="A0A6F8VFM3"/>
<dbReference type="InterPro" id="IPR036388">
    <property type="entry name" value="WH-like_DNA-bd_sf"/>
</dbReference>
<organism evidence="7 8">
    <name type="scientific">Sulfurimicrobium lacus</name>
    <dbReference type="NCBI Taxonomy" id="2715678"/>
    <lineage>
        <taxon>Bacteria</taxon>
        <taxon>Pseudomonadati</taxon>
        <taxon>Pseudomonadota</taxon>
        <taxon>Betaproteobacteria</taxon>
        <taxon>Nitrosomonadales</taxon>
        <taxon>Sulfuricellaceae</taxon>
        <taxon>Sulfurimicrobium</taxon>
    </lineage>
</organism>
<reference evidence="8" key="1">
    <citation type="submission" date="2020-03" db="EMBL/GenBank/DDBJ databases">
        <title>Complete genome sequence of sulfur-oxidizing bacterium skT11.</title>
        <authorList>
            <person name="Kanda M."/>
            <person name="Kojima H."/>
            <person name="Fukui M."/>
        </authorList>
    </citation>
    <scope>NUCLEOTIDE SEQUENCE [LARGE SCALE GENOMIC DNA]</scope>
    <source>
        <strain evidence="8">skT11</strain>
    </source>
</reference>
<evidence type="ECO:0000259" key="6">
    <source>
        <dbReference type="Pfam" id="PF21981"/>
    </source>
</evidence>
<dbReference type="GO" id="GO:0006282">
    <property type="term" value="P:regulation of DNA repair"/>
    <property type="evidence" value="ECO:0007669"/>
    <property type="project" value="InterPro"/>
</dbReference>
<keyword evidence="4" id="KW-0963">Cytoplasm</keyword>
<feature type="domain" description="RecX third three-helical" evidence="6">
    <location>
        <begin position="56"/>
        <end position="101"/>
    </location>
</feature>
<evidence type="ECO:0000256" key="1">
    <source>
        <dbReference type="ARBA" id="ARBA00004496"/>
    </source>
</evidence>
<evidence type="ECO:0000256" key="2">
    <source>
        <dbReference type="ARBA" id="ARBA00009695"/>
    </source>
</evidence>
<dbReference type="NCBIfam" id="NF001055">
    <property type="entry name" value="PRK00117.2-5"/>
    <property type="match status" value="1"/>
</dbReference>
<dbReference type="InterPro" id="IPR053925">
    <property type="entry name" value="RecX_HTH_3rd"/>
</dbReference>
<dbReference type="InterPro" id="IPR053924">
    <property type="entry name" value="RecX_HTH_2nd"/>
</dbReference>
<dbReference type="GO" id="GO:0005737">
    <property type="term" value="C:cytoplasm"/>
    <property type="evidence" value="ECO:0007669"/>
    <property type="project" value="UniProtKB-SubCell"/>
</dbReference>
<dbReference type="InterPro" id="IPR003783">
    <property type="entry name" value="Regulatory_RecX"/>
</dbReference>
<dbReference type="PANTHER" id="PTHR33602:SF1">
    <property type="entry name" value="REGULATORY PROTEIN RECX FAMILY PROTEIN"/>
    <property type="match status" value="1"/>
</dbReference>